<dbReference type="PATRIC" id="fig|1441923.3.peg.3613"/>
<evidence type="ECO:0000256" key="3">
    <source>
        <dbReference type="ARBA" id="ARBA00022692"/>
    </source>
</evidence>
<sequence length="377" mass="39790">MAQPRRDPPAPDATRRRGRFGRAKWLLAVALVALLVVEGIYLWPTLADSWRALTELHWGWLAACILAQALSLSGFAEVQRRLLRAGEVVVGHVRSASVIYASTAMAVTLPAGPVFSTAFTYQQTRRWGATPVVASWQLAVSGVIAAVTLAAVGVGGAFAVGTRVSPVTLVLSVAGVIALIVGVRYVSRNPSSVESAGAWVLARVNRLLRKPADTGMEKFEQILGQIEAVHLGRRDGLATIGWSAVHRTFDVACLGFACWAVGGEPSLPGLLIAFAAAKAVGSIPLAPGGLGFVDGTLIATLTAAGMSASQALAAVFVYRGVSFILVALVGWTVVAFKFRSGRHEESIDADLEREEHARSVLERRRGRAASEGTPAPE</sequence>
<accession>A0A0M9WN23</accession>
<dbReference type="InterPro" id="IPR022791">
    <property type="entry name" value="L-PG_synthase/AglD"/>
</dbReference>
<evidence type="ECO:0000256" key="4">
    <source>
        <dbReference type="ARBA" id="ARBA00022989"/>
    </source>
</evidence>
<dbReference type="PANTHER" id="PTHR39087:SF2">
    <property type="entry name" value="UPF0104 MEMBRANE PROTEIN MJ1595"/>
    <property type="match status" value="1"/>
</dbReference>
<feature type="transmembrane region" description="Helical" evidence="6">
    <location>
        <begin position="316"/>
        <end position="336"/>
    </location>
</feature>
<proteinExistence type="predicted"/>
<dbReference type="GO" id="GO:0005886">
    <property type="term" value="C:plasma membrane"/>
    <property type="evidence" value="ECO:0007669"/>
    <property type="project" value="UniProtKB-SubCell"/>
</dbReference>
<evidence type="ECO:0000256" key="2">
    <source>
        <dbReference type="ARBA" id="ARBA00022475"/>
    </source>
</evidence>
<dbReference type="NCBIfam" id="TIGR00374">
    <property type="entry name" value="flippase-like domain"/>
    <property type="match status" value="1"/>
</dbReference>
<gene>
    <name evidence="7" type="ORF">Z051_16470</name>
</gene>
<feature type="transmembrane region" description="Helical" evidence="6">
    <location>
        <begin position="136"/>
        <end position="160"/>
    </location>
</feature>
<dbReference type="RefSeq" id="WP_193788778.1">
    <property type="nucleotide sequence ID" value="NZ_AZYO01000045.1"/>
</dbReference>
<comment type="caution">
    <text evidence="7">The sequence shown here is derived from an EMBL/GenBank/DDBJ whole genome shotgun (WGS) entry which is preliminary data.</text>
</comment>
<keyword evidence="5 6" id="KW-0472">Membrane</keyword>
<organism evidence="7 8">
    <name type="scientific">Rhodococcus rhodochrous KG-21</name>
    <dbReference type="NCBI Taxonomy" id="1441923"/>
    <lineage>
        <taxon>Bacteria</taxon>
        <taxon>Bacillati</taxon>
        <taxon>Actinomycetota</taxon>
        <taxon>Actinomycetes</taxon>
        <taxon>Mycobacteriales</taxon>
        <taxon>Nocardiaceae</taxon>
        <taxon>Rhodococcus</taxon>
    </lineage>
</organism>
<keyword evidence="4 6" id="KW-1133">Transmembrane helix</keyword>
<dbReference type="AlphaFoldDB" id="A0A0M9WN23"/>
<feature type="transmembrane region" description="Helical" evidence="6">
    <location>
        <begin position="56"/>
        <end position="76"/>
    </location>
</feature>
<name>A0A0M9WN23_RHORH</name>
<reference evidence="7 8" key="1">
    <citation type="journal article" date="2015" name="Genome Announc.">
        <title>Draft Genome Sequence of Rhodococcus rhodochrous Strain KG-21, a Soil Isolate from Oil Fields of Krishna-Godavari Basin, India.</title>
        <authorList>
            <person name="Dawar C."/>
            <person name="Aggarwal R.K."/>
        </authorList>
    </citation>
    <scope>NUCLEOTIDE SEQUENCE [LARGE SCALE GENOMIC DNA]</scope>
    <source>
        <strain evidence="7 8">KG-21</strain>
    </source>
</reference>
<dbReference type="Pfam" id="PF03706">
    <property type="entry name" value="LPG_synthase_TM"/>
    <property type="match status" value="1"/>
</dbReference>
<evidence type="ECO:0000256" key="5">
    <source>
        <dbReference type="ARBA" id="ARBA00023136"/>
    </source>
</evidence>
<keyword evidence="3 6" id="KW-0812">Transmembrane</keyword>
<protein>
    <submittedName>
        <fullName evidence="7">Membrane protein</fullName>
    </submittedName>
</protein>
<evidence type="ECO:0000256" key="1">
    <source>
        <dbReference type="ARBA" id="ARBA00004651"/>
    </source>
</evidence>
<feature type="transmembrane region" description="Helical" evidence="6">
    <location>
        <begin position="97"/>
        <end position="116"/>
    </location>
</feature>
<dbReference type="PANTHER" id="PTHR39087">
    <property type="entry name" value="UPF0104 MEMBRANE PROTEIN MJ1595"/>
    <property type="match status" value="1"/>
</dbReference>
<comment type="subcellular location">
    <subcellularLocation>
        <location evidence="1">Cell membrane</location>
        <topology evidence="1">Multi-pass membrane protein</topology>
    </subcellularLocation>
</comment>
<evidence type="ECO:0000256" key="6">
    <source>
        <dbReference type="SAM" id="Phobius"/>
    </source>
</evidence>
<dbReference type="Proteomes" id="UP000037712">
    <property type="component" value="Unassembled WGS sequence"/>
</dbReference>
<evidence type="ECO:0000313" key="7">
    <source>
        <dbReference type="EMBL" id="KOS55150.1"/>
    </source>
</evidence>
<feature type="transmembrane region" description="Helical" evidence="6">
    <location>
        <begin position="25"/>
        <end position="44"/>
    </location>
</feature>
<dbReference type="EMBL" id="AZYO01000045">
    <property type="protein sequence ID" value="KOS55150.1"/>
    <property type="molecule type" value="Genomic_DNA"/>
</dbReference>
<evidence type="ECO:0000313" key="8">
    <source>
        <dbReference type="Proteomes" id="UP000037712"/>
    </source>
</evidence>
<feature type="transmembrane region" description="Helical" evidence="6">
    <location>
        <begin position="167"/>
        <end position="186"/>
    </location>
</feature>
<keyword evidence="2" id="KW-1003">Cell membrane</keyword>
<reference evidence="8" key="2">
    <citation type="submission" date="2015-01" db="EMBL/GenBank/DDBJ databases">
        <title>Draft genome sequence of potential hydrocarbon metabolising strain of Rhodococcus rhodochrous.</title>
        <authorList>
            <person name="Aggarwal R.K."/>
            <person name="Dawar C."/>
        </authorList>
    </citation>
    <scope>NUCLEOTIDE SEQUENCE [LARGE SCALE GENOMIC DNA]</scope>
    <source>
        <strain evidence="8">KG-21</strain>
    </source>
</reference>